<organism evidence="4 5">
    <name type="scientific">Cyberlindnera jadinii (strain ATCC 18201 / CBS 1600 / BCRC 20928 / JCM 3617 / NBRC 0987 / NRRL Y-1542)</name>
    <name type="common">Torula yeast</name>
    <name type="synonym">Candida utilis</name>
    <dbReference type="NCBI Taxonomy" id="983966"/>
    <lineage>
        <taxon>Eukaryota</taxon>
        <taxon>Fungi</taxon>
        <taxon>Dikarya</taxon>
        <taxon>Ascomycota</taxon>
        <taxon>Saccharomycotina</taxon>
        <taxon>Saccharomycetes</taxon>
        <taxon>Phaffomycetales</taxon>
        <taxon>Phaffomycetaceae</taxon>
        <taxon>Cyberlindnera</taxon>
    </lineage>
</organism>
<evidence type="ECO:0000313" key="5">
    <source>
        <dbReference type="Proteomes" id="UP000038830"/>
    </source>
</evidence>
<evidence type="ECO:0000259" key="3">
    <source>
        <dbReference type="SMART" id="SM00385"/>
    </source>
</evidence>
<proteinExistence type="inferred from homology"/>
<comment type="similarity">
    <text evidence="1">Belongs to the cyclin family.</text>
</comment>
<keyword evidence="1" id="KW-0195">Cyclin</keyword>
<dbReference type="InterPro" id="IPR043198">
    <property type="entry name" value="Cyclin/Ssn8"/>
</dbReference>
<dbReference type="AlphaFoldDB" id="A0A0H5BYT1"/>
<dbReference type="PANTHER" id="PTHR10026">
    <property type="entry name" value="CYCLIN"/>
    <property type="match status" value="1"/>
</dbReference>
<dbReference type="SMART" id="SM00385">
    <property type="entry name" value="CYCLIN"/>
    <property type="match status" value="1"/>
</dbReference>
<sequence>MSANYWNSSQRLHWKFTRESLEDARRELKLLEKTMEESGMISKSHEIAYDLHMRIYIHSLVNKLGRRLNVRQVALSTAEVYLMRFFTRCCLKEVNLYLLITTCIYLACKIEECPQHIRTIVSEARNLWPEYISQDISKVAEFEFYLIEEMDTYLIVHHPYRSLMIINEVLLEYNQKQAGSSTQWNLSPEELQSSWSVINDSYVTDLPLLYPPHIVSAASVYLTLVLKYNHITHLHNESISSSVSHQASIAANATTSASTSTPTNSTANSTTNSTAHATNPANNAASSTITGGAAPSSSHHGAQNEGLRVFIQFLGYSNIDLEEVIEAVQEMVTLYEVWESYDEAKCKKSLELVLLNR</sequence>
<dbReference type="EMBL" id="CDQK01000001">
    <property type="protein sequence ID" value="CEP20526.1"/>
    <property type="molecule type" value="Genomic_DNA"/>
</dbReference>
<evidence type="ECO:0000256" key="2">
    <source>
        <dbReference type="SAM" id="MobiDB-lite"/>
    </source>
</evidence>
<evidence type="ECO:0000256" key="1">
    <source>
        <dbReference type="RuleBase" id="RU000383"/>
    </source>
</evidence>
<dbReference type="InterPro" id="IPR036915">
    <property type="entry name" value="Cyclin-like_sf"/>
</dbReference>
<dbReference type="Gene3D" id="1.10.472.10">
    <property type="entry name" value="Cyclin-like"/>
    <property type="match status" value="2"/>
</dbReference>
<feature type="compositionally biased region" description="Low complexity" evidence="2">
    <location>
        <begin position="253"/>
        <end position="290"/>
    </location>
</feature>
<dbReference type="GO" id="GO:0016538">
    <property type="term" value="F:cyclin-dependent protein serine/threonine kinase regulator activity"/>
    <property type="evidence" value="ECO:0007669"/>
    <property type="project" value="InterPro"/>
</dbReference>
<gene>
    <name evidence="4" type="primary">SSN8</name>
    <name evidence="4" type="ORF">BN1211_0415</name>
</gene>
<feature type="domain" description="Cyclin-like" evidence="3">
    <location>
        <begin position="59"/>
        <end position="148"/>
    </location>
</feature>
<feature type="region of interest" description="Disordered" evidence="2">
    <location>
        <begin position="253"/>
        <end position="300"/>
    </location>
</feature>
<dbReference type="Proteomes" id="UP000038830">
    <property type="component" value="Unassembled WGS sequence"/>
</dbReference>
<dbReference type="PIRSF" id="PIRSF028758">
    <property type="entry name" value="Cyclin, C/H/G types"/>
    <property type="match status" value="1"/>
</dbReference>
<accession>A0A0H5BYT1</accession>
<name>A0A0H5BYT1_CYBJN</name>
<reference evidence="5" key="1">
    <citation type="journal article" date="2015" name="J. Biotechnol.">
        <title>The structure of the Cyberlindnera jadinii genome and its relation to Candida utilis analyzed by the occurrence of single nucleotide polymorphisms.</title>
        <authorList>
            <person name="Rupp O."/>
            <person name="Brinkrolf K."/>
            <person name="Buerth C."/>
            <person name="Kunigo M."/>
            <person name="Schneider J."/>
            <person name="Jaenicke S."/>
            <person name="Goesmann A."/>
            <person name="Puehler A."/>
            <person name="Jaeger K.-E."/>
            <person name="Ernst J.F."/>
        </authorList>
    </citation>
    <scope>NUCLEOTIDE SEQUENCE [LARGE SCALE GENOMIC DNA]</scope>
    <source>
        <strain evidence="5">ATCC 18201 / CBS 1600 / BCRC 20928 / JCM 3617 / NBRC 0987 / NRRL Y-1542</strain>
    </source>
</reference>
<dbReference type="GO" id="GO:0006357">
    <property type="term" value="P:regulation of transcription by RNA polymerase II"/>
    <property type="evidence" value="ECO:0007669"/>
    <property type="project" value="InterPro"/>
</dbReference>
<dbReference type="InterPro" id="IPR006671">
    <property type="entry name" value="Cyclin_N"/>
</dbReference>
<dbReference type="SUPFAM" id="SSF47954">
    <property type="entry name" value="Cyclin-like"/>
    <property type="match status" value="2"/>
</dbReference>
<dbReference type="InterPro" id="IPR013763">
    <property type="entry name" value="Cyclin-like_dom"/>
</dbReference>
<evidence type="ECO:0000313" key="4">
    <source>
        <dbReference type="EMBL" id="CEP20526.1"/>
    </source>
</evidence>
<dbReference type="Pfam" id="PF00134">
    <property type="entry name" value="Cyclin_N"/>
    <property type="match status" value="1"/>
</dbReference>
<protein>
    <submittedName>
        <fullName evidence="4">SSN8 protein</fullName>
    </submittedName>
</protein>
<dbReference type="CDD" id="cd20513">
    <property type="entry name" value="CYCLIN_CCNC_rpt1"/>
    <property type="match status" value="1"/>
</dbReference>